<keyword evidence="3" id="KW-1185">Reference proteome</keyword>
<comment type="caution">
    <text evidence="2">The sequence shown here is derived from an EMBL/GenBank/DDBJ whole genome shotgun (WGS) entry which is preliminary data.</text>
</comment>
<proteinExistence type="predicted"/>
<gene>
    <name evidence="2" type="ORF">GAYE_SCF04G2442</name>
</gene>
<dbReference type="InterPro" id="IPR006380">
    <property type="entry name" value="SPP-like_dom"/>
</dbReference>
<dbReference type="EMBL" id="JANCYU010000024">
    <property type="protein sequence ID" value="KAK4524541.1"/>
    <property type="molecule type" value="Genomic_DNA"/>
</dbReference>
<organism evidence="2 3">
    <name type="scientific">Galdieria yellowstonensis</name>
    <dbReference type="NCBI Taxonomy" id="3028027"/>
    <lineage>
        <taxon>Eukaryota</taxon>
        <taxon>Rhodophyta</taxon>
        <taxon>Bangiophyceae</taxon>
        <taxon>Galdieriales</taxon>
        <taxon>Galdieriaceae</taxon>
        <taxon>Galdieria</taxon>
    </lineage>
</organism>
<sequence length="297" mass="33961">MTIRIVFSDLDGTLVHYPKELERYAAIEQLDDGKFLVKYNCSGKARVCLSLPSKTRGYALISEETCKRIEEVREKGVYFVYTSGARTVTFENRRSILPKVDFEVFENGGVITQQGKLDEEWQQTIFNFMGSRYNIATPPEERPGPLWDAYRLLSQIGLKLDANGYLTQFRFKVPEPNTELGKEWKRIEAELRQNEAVQLVSNLNQLDILPSISGKENAAKHILRKLSLDSSSAALLMDDENDLKLAQECRHVVVVNVSHFKVSEQLERNNSCWHRVQNQGVLASEEALDYILSQLNE</sequence>
<dbReference type="PANTHER" id="PTHR10000:SF8">
    <property type="entry name" value="HAD SUPERFAMILY HYDROLASE-LIKE, TYPE 3"/>
    <property type="match status" value="1"/>
</dbReference>
<evidence type="ECO:0000313" key="3">
    <source>
        <dbReference type="Proteomes" id="UP001300502"/>
    </source>
</evidence>
<dbReference type="SUPFAM" id="SSF56784">
    <property type="entry name" value="HAD-like"/>
    <property type="match status" value="1"/>
</dbReference>
<name>A0AAV9IB59_9RHOD</name>
<accession>A0AAV9IB59</accession>
<dbReference type="InterPro" id="IPR036412">
    <property type="entry name" value="HAD-like_sf"/>
</dbReference>
<dbReference type="Proteomes" id="UP001300502">
    <property type="component" value="Unassembled WGS sequence"/>
</dbReference>
<evidence type="ECO:0000313" key="2">
    <source>
        <dbReference type="EMBL" id="KAK4524541.1"/>
    </source>
</evidence>
<dbReference type="Gene3D" id="3.40.50.1000">
    <property type="entry name" value="HAD superfamily/HAD-like"/>
    <property type="match status" value="2"/>
</dbReference>
<protein>
    <recommendedName>
        <fullName evidence="1">Sucrose phosphatase-like domain-containing protein</fullName>
    </recommendedName>
</protein>
<dbReference type="GO" id="GO:0016791">
    <property type="term" value="F:phosphatase activity"/>
    <property type="evidence" value="ECO:0007669"/>
    <property type="project" value="TreeGrafter"/>
</dbReference>
<dbReference type="GO" id="GO:0005829">
    <property type="term" value="C:cytosol"/>
    <property type="evidence" value="ECO:0007669"/>
    <property type="project" value="TreeGrafter"/>
</dbReference>
<dbReference type="Pfam" id="PF05116">
    <property type="entry name" value="S6PP"/>
    <property type="match status" value="1"/>
</dbReference>
<dbReference type="PANTHER" id="PTHR10000">
    <property type="entry name" value="PHOSPHOSERINE PHOSPHATASE"/>
    <property type="match status" value="1"/>
</dbReference>
<dbReference type="AlphaFoldDB" id="A0AAV9IB59"/>
<dbReference type="GO" id="GO:0000287">
    <property type="term" value="F:magnesium ion binding"/>
    <property type="evidence" value="ECO:0007669"/>
    <property type="project" value="TreeGrafter"/>
</dbReference>
<feature type="domain" description="Sucrose phosphatase-like" evidence="1">
    <location>
        <begin position="184"/>
        <end position="269"/>
    </location>
</feature>
<reference evidence="2 3" key="1">
    <citation type="submission" date="2022-07" db="EMBL/GenBank/DDBJ databases">
        <title>Genome-wide signatures of adaptation to extreme environments.</title>
        <authorList>
            <person name="Cho C.H."/>
            <person name="Yoon H.S."/>
        </authorList>
    </citation>
    <scope>NUCLEOTIDE SEQUENCE [LARGE SCALE GENOMIC DNA]</scope>
    <source>
        <strain evidence="2 3">108.79 E11</strain>
    </source>
</reference>
<evidence type="ECO:0000259" key="1">
    <source>
        <dbReference type="Pfam" id="PF05116"/>
    </source>
</evidence>
<dbReference type="InterPro" id="IPR023214">
    <property type="entry name" value="HAD_sf"/>
</dbReference>